<dbReference type="AlphaFoldDB" id="A0A7J9IZ66"/>
<dbReference type="Proteomes" id="UP000593575">
    <property type="component" value="Unassembled WGS sequence"/>
</dbReference>
<gene>
    <name evidence="3" type="ORF">Goarm_011871</name>
</gene>
<organism evidence="3 4">
    <name type="scientific">Gossypium armourianum</name>
    <dbReference type="NCBI Taxonomy" id="34283"/>
    <lineage>
        <taxon>Eukaryota</taxon>
        <taxon>Viridiplantae</taxon>
        <taxon>Streptophyta</taxon>
        <taxon>Embryophyta</taxon>
        <taxon>Tracheophyta</taxon>
        <taxon>Spermatophyta</taxon>
        <taxon>Magnoliopsida</taxon>
        <taxon>eudicotyledons</taxon>
        <taxon>Gunneridae</taxon>
        <taxon>Pentapetalae</taxon>
        <taxon>rosids</taxon>
        <taxon>malvids</taxon>
        <taxon>Malvales</taxon>
        <taxon>Malvaceae</taxon>
        <taxon>Malvoideae</taxon>
        <taxon>Gossypium</taxon>
    </lineage>
</organism>
<reference evidence="3 4" key="1">
    <citation type="journal article" date="2019" name="Genome Biol. Evol.">
        <title>Insights into the evolution of the New World diploid cottons (Gossypium, subgenus Houzingenia) based on genome sequencing.</title>
        <authorList>
            <person name="Grover C.E."/>
            <person name="Arick M.A. 2nd"/>
            <person name="Thrash A."/>
            <person name="Conover J.L."/>
            <person name="Sanders W.S."/>
            <person name="Peterson D.G."/>
            <person name="Frelichowski J.E."/>
            <person name="Scheffler J.A."/>
            <person name="Scheffler B.E."/>
            <person name="Wendel J.F."/>
        </authorList>
    </citation>
    <scope>NUCLEOTIDE SEQUENCE [LARGE SCALE GENOMIC DNA]</scope>
    <source>
        <strain evidence="3">6</strain>
        <tissue evidence="3">Leaf</tissue>
    </source>
</reference>
<accession>A0A7J9IZ66</accession>
<keyword evidence="4" id="KW-1185">Reference proteome</keyword>
<feature type="domain" description="FAR1" evidence="2">
    <location>
        <begin position="62"/>
        <end position="136"/>
    </location>
</feature>
<name>A0A7J9IZ66_9ROSI</name>
<evidence type="ECO:0000313" key="4">
    <source>
        <dbReference type="Proteomes" id="UP000593575"/>
    </source>
</evidence>
<sequence length="139" mass="15360">MDFHVIDSEGGLSHHGMSDDGDAEPGEGGEANHVENSLACEEDGISEPYVGMEFNSEDAARTFYDEYARRMGFSSKAGHFSSQYKTDGTIVAREFVCGREGLKRSAESCSAMIRIELKGEKWVVIKFVKEHSHSVMSSR</sequence>
<dbReference type="Pfam" id="PF03101">
    <property type="entry name" value="FAR1"/>
    <property type="match status" value="1"/>
</dbReference>
<dbReference type="PANTHER" id="PTHR46328">
    <property type="entry name" value="FAR-RED IMPAIRED RESPONSIVE (FAR1) FAMILY PROTEIN-RELATED"/>
    <property type="match status" value="1"/>
</dbReference>
<protein>
    <recommendedName>
        <fullName evidence="2">FAR1 domain-containing protein</fullName>
    </recommendedName>
</protein>
<dbReference type="EMBL" id="JABFAE010000004">
    <property type="protein sequence ID" value="MBA0827068.1"/>
    <property type="molecule type" value="Genomic_DNA"/>
</dbReference>
<comment type="caution">
    <text evidence="3">The sequence shown here is derived from an EMBL/GenBank/DDBJ whole genome shotgun (WGS) entry which is preliminary data.</text>
</comment>
<proteinExistence type="predicted"/>
<evidence type="ECO:0000313" key="3">
    <source>
        <dbReference type="EMBL" id="MBA0827068.1"/>
    </source>
</evidence>
<evidence type="ECO:0000259" key="2">
    <source>
        <dbReference type="Pfam" id="PF03101"/>
    </source>
</evidence>
<evidence type="ECO:0000256" key="1">
    <source>
        <dbReference type="SAM" id="MobiDB-lite"/>
    </source>
</evidence>
<feature type="non-terminal residue" evidence="3">
    <location>
        <position position="139"/>
    </location>
</feature>
<feature type="region of interest" description="Disordered" evidence="1">
    <location>
        <begin position="1"/>
        <end position="32"/>
    </location>
</feature>
<dbReference type="PANTHER" id="PTHR46328:SF31">
    <property type="entry name" value="PROTEIN FAR1-RELATED SEQUENCE 5-LIKE"/>
    <property type="match status" value="1"/>
</dbReference>
<dbReference type="InterPro" id="IPR004330">
    <property type="entry name" value="FAR1_DNA_bnd_dom"/>
</dbReference>